<organism evidence="7 8">
    <name type="scientific">Ralstonia solanacearum (strain Po82)</name>
    <dbReference type="NCBI Taxonomy" id="1031711"/>
    <lineage>
        <taxon>Bacteria</taxon>
        <taxon>Pseudomonadati</taxon>
        <taxon>Pseudomonadota</taxon>
        <taxon>Betaproteobacteria</taxon>
        <taxon>Burkholderiales</taxon>
        <taxon>Burkholderiaceae</taxon>
        <taxon>Ralstonia</taxon>
        <taxon>Ralstonia solanacearum species complex</taxon>
    </lineage>
</organism>
<evidence type="ECO:0000259" key="5">
    <source>
        <dbReference type="PROSITE" id="PS50995"/>
    </source>
</evidence>
<dbReference type="GO" id="GO:0006950">
    <property type="term" value="P:response to stress"/>
    <property type="evidence" value="ECO:0007669"/>
    <property type="project" value="TreeGrafter"/>
</dbReference>
<dbReference type="Gene3D" id="1.10.10.10">
    <property type="entry name" value="Winged helix-like DNA-binding domain superfamily/Winged helix DNA-binding domain"/>
    <property type="match status" value="1"/>
</dbReference>
<evidence type="ECO:0000256" key="2">
    <source>
        <dbReference type="ARBA" id="ARBA00023125"/>
    </source>
</evidence>
<reference evidence="7 8" key="1">
    <citation type="journal article" date="2011" name="J. Bacteriol.">
        <title>Complete genome sequence of the plant pathogen Ralstonia solanacearum strain Po82.</title>
        <authorList>
            <person name="Xu J."/>
            <person name="Zheng H.J."/>
            <person name="Liu L."/>
            <person name="Pan Z.C."/>
            <person name="Prior P."/>
            <person name="Tang B."/>
            <person name="Xu J.S."/>
            <person name="Zhang H."/>
            <person name="Tian Q."/>
            <person name="Zhang L.Q."/>
            <person name="Feng J."/>
        </authorList>
    </citation>
    <scope>NUCLEOTIDE SEQUENCE [LARGE SCALE GENOMIC DNA]</scope>
    <source>
        <strain evidence="7 8">Po82</strain>
    </source>
</reference>
<keyword evidence="1" id="KW-0805">Transcription regulation</keyword>
<dbReference type="PROSITE" id="PS01117">
    <property type="entry name" value="HTH_MARR_1"/>
    <property type="match status" value="1"/>
</dbReference>
<keyword evidence="2" id="KW-0238">DNA-binding</keyword>
<dbReference type="EMBL" id="CP002819">
    <property type="protein sequence ID" value="AEG68078.1"/>
    <property type="molecule type" value="Genomic_DNA"/>
</dbReference>
<name>F6FYJ5_RALS8</name>
<dbReference type="SUPFAM" id="SSF46785">
    <property type="entry name" value="Winged helix' DNA-binding domain"/>
    <property type="match status" value="1"/>
</dbReference>
<dbReference type="Proteomes" id="UP000007953">
    <property type="component" value="Chromosome"/>
</dbReference>
<dbReference type="GO" id="GO:0003677">
    <property type="term" value="F:DNA binding"/>
    <property type="evidence" value="ECO:0007669"/>
    <property type="project" value="UniProtKB-KW"/>
</dbReference>
<dbReference type="InterPro" id="IPR002577">
    <property type="entry name" value="HTH_HxlR"/>
</dbReference>
<sequence>MRERIDIDRDRHAGRQQRLELVVGDVERDPHRHALHDLDEIARGVLRRQQRELGPGAGGQALDVPFDRLVGERIDVDVHRLADAHVAQLRFLEVGGDVEVRGHDRHQACAGGHELTDADLAVADAAVGAGAQLGRGQVDLGHGRLRARRFRLRLGLPQLGLEGGDFQRRLGQGRALGRRVRAGLRCLVLQGAQPVARFRARGDQRGVPLRLRGGELRIVFGGLQLRLSLGDGSLLRRQLGAGVVGAGVGRLHLCLVLRQLRRVLARVNAQQALPGPDLLVVGDVDPLDIARDLGRHRDDIGLDIGIVRVLDILAAQLVVGQPARGPQQRKHGDAHRHPPGAATQAPGGLGRRGACAAMAGGVVHVLVLLHGLGHADDPLRARTGVRSYNFTTISYGDECMQAFADDSAYAGLTGALRDFYLRSQRVLDKVLAEQGISWARLRLIYCIRLQGSVRSVDLMRAFGYAPRTITEALDALERDGLIERVPDPVDRRAKNISLTPAGEALCKSAEPIRRQLGAEVCGVLDAQEQRVLQEMLTRMTQHLATIEQAMEPGVQS</sequence>
<feature type="region of interest" description="Disordered" evidence="4">
    <location>
        <begin position="324"/>
        <end position="348"/>
    </location>
</feature>
<feature type="compositionally biased region" description="Basic residues" evidence="4">
    <location>
        <begin position="327"/>
        <end position="338"/>
    </location>
</feature>
<dbReference type="InterPro" id="IPR000835">
    <property type="entry name" value="HTH_MarR-typ"/>
</dbReference>
<evidence type="ECO:0000256" key="4">
    <source>
        <dbReference type="SAM" id="MobiDB-lite"/>
    </source>
</evidence>
<dbReference type="AlphaFoldDB" id="F6FYJ5"/>
<dbReference type="GO" id="GO:0003700">
    <property type="term" value="F:DNA-binding transcription factor activity"/>
    <property type="evidence" value="ECO:0007669"/>
    <property type="project" value="InterPro"/>
</dbReference>
<dbReference type="InterPro" id="IPR039422">
    <property type="entry name" value="MarR/SlyA-like"/>
</dbReference>
<dbReference type="PROSITE" id="PS51118">
    <property type="entry name" value="HTH_HXLR"/>
    <property type="match status" value="1"/>
</dbReference>
<evidence type="ECO:0000313" key="8">
    <source>
        <dbReference type="Proteomes" id="UP000007953"/>
    </source>
</evidence>
<protein>
    <submittedName>
        <fullName evidence="7">Putative transcription regulator protein, MarR family</fullName>
    </submittedName>
</protein>
<dbReference type="InterPro" id="IPR036390">
    <property type="entry name" value="WH_DNA-bd_sf"/>
</dbReference>
<feature type="domain" description="HTH hxlR-type" evidence="6">
    <location>
        <begin position="423"/>
        <end position="524"/>
    </location>
</feature>
<dbReference type="SMART" id="SM00347">
    <property type="entry name" value="HTH_MARR"/>
    <property type="match status" value="1"/>
</dbReference>
<accession>F6FYJ5</accession>
<evidence type="ECO:0000256" key="3">
    <source>
        <dbReference type="ARBA" id="ARBA00023163"/>
    </source>
</evidence>
<feature type="domain" description="HTH marR-type" evidence="5">
    <location>
        <begin position="409"/>
        <end position="541"/>
    </location>
</feature>
<dbReference type="Pfam" id="PF01047">
    <property type="entry name" value="MarR"/>
    <property type="match status" value="1"/>
</dbReference>
<dbReference type="HOGENOM" id="CLU_489890_0_0_4"/>
<evidence type="ECO:0000256" key="1">
    <source>
        <dbReference type="ARBA" id="ARBA00023015"/>
    </source>
</evidence>
<keyword evidence="3" id="KW-0804">Transcription</keyword>
<dbReference type="InterPro" id="IPR036388">
    <property type="entry name" value="WH-like_DNA-bd_sf"/>
</dbReference>
<dbReference type="PROSITE" id="PS50995">
    <property type="entry name" value="HTH_MARR_2"/>
    <property type="match status" value="1"/>
</dbReference>
<dbReference type="KEGG" id="rsn:RSPO_c00776"/>
<dbReference type="PANTHER" id="PTHR33164">
    <property type="entry name" value="TRANSCRIPTIONAL REGULATOR, MARR FAMILY"/>
    <property type="match status" value="1"/>
</dbReference>
<evidence type="ECO:0000259" key="6">
    <source>
        <dbReference type="PROSITE" id="PS51118"/>
    </source>
</evidence>
<dbReference type="PANTHER" id="PTHR33164:SF87">
    <property type="entry name" value="MULTIPLE ANTIBIOTIC RESISTANCE PROTEIN MARR"/>
    <property type="match status" value="1"/>
</dbReference>
<dbReference type="eggNOG" id="COG1846">
    <property type="taxonomic scope" value="Bacteria"/>
</dbReference>
<evidence type="ECO:0000313" key="7">
    <source>
        <dbReference type="EMBL" id="AEG68078.1"/>
    </source>
</evidence>
<dbReference type="PATRIC" id="fig|1031711.3.peg.757"/>
<gene>
    <name evidence="7" type="primary">marR</name>
    <name evidence="7" type="ordered locus">RSPO_c00776</name>
</gene>
<dbReference type="InterPro" id="IPR023187">
    <property type="entry name" value="Tscrpt_reg_MarR-type_CS"/>
</dbReference>
<proteinExistence type="predicted"/>